<protein>
    <recommendedName>
        <fullName evidence="3">Phospholipase C</fullName>
    </recommendedName>
</protein>
<dbReference type="InterPro" id="IPR008947">
    <property type="entry name" value="PLipase_C/P1_nuclease_dom_sf"/>
</dbReference>
<evidence type="ECO:0000313" key="1">
    <source>
        <dbReference type="EMBL" id="ABM01112.1"/>
    </source>
</evidence>
<keyword evidence="2" id="KW-1185">Reference proteome</keyword>
<dbReference type="KEGG" id="saz:Sama_2909"/>
<dbReference type="Proteomes" id="UP000009175">
    <property type="component" value="Chromosome"/>
</dbReference>
<organism evidence="1 2">
    <name type="scientific">Shewanella amazonensis (strain ATCC BAA-1098 / SB2B)</name>
    <dbReference type="NCBI Taxonomy" id="326297"/>
    <lineage>
        <taxon>Bacteria</taxon>
        <taxon>Pseudomonadati</taxon>
        <taxon>Pseudomonadota</taxon>
        <taxon>Gammaproteobacteria</taxon>
        <taxon>Alteromonadales</taxon>
        <taxon>Shewanellaceae</taxon>
        <taxon>Shewanella</taxon>
    </lineage>
</organism>
<proteinExistence type="predicted"/>
<dbReference type="eggNOG" id="ENOG5031A51">
    <property type="taxonomic scope" value="Bacteria"/>
</dbReference>
<reference evidence="1 2" key="1">
    <citation type="submission" date="2006-12" db="EMBL/GenBank/DDBJ databases">
        <title>Complete sequence of Shewanella amazonensis SB2B.</title>
        <authorList>
            <consortium name="US DOE Joint Genome Institute"/>
            <person name="Copeland A."/>
            <person name="Lucas S."/>
            <person name="Lapidus A."/>
            <person name="Barry K."/>
            <person name="Detter J.C."/>
            <person name="Glavina del Rio T."/>
            <person name="Hammon N."/>
            <person name="Israni S."/>
            <person name="Dalin E."/>
            <person name="Tice H."/>
            <person name="Pitluck S."/>
            <person name="Munk A.C."/>
            <person name="Brettin T."/>
            <person name="Bruce D."/>
            <person name="Han C."/>
            <person name="Tapia R."/>
            <person name="Gilna P."/>
            <person name="Schmutz J."/>
            <person name="Larimer F."/>
            <person name="Land M."/>
            <person name="Hauser L."/>
            <person name="Kyrpides N."/>
            <person name="Mikhailova N."/>
            <person name="Fredrickson J."/>
            <person name="Richardson P."/>
        </authorList>
    </citation>
    <scope>NUCLEOTIDE SEQUENCE [LARGE SCALE GENOMIC DNA]</scope>
    <source>
        <strain evidence="2">ATCC BAA-1098 / SB2B</strain>
    </source>
</reference>
<name>A1S9Q5_SHEAM</name>
<dbReference type="Gene3D" id="1.10.575.10">
    <property type="entry name" value="P1 Nuclease"/>
    <property type="match status" value="1"/>
</dbReference>
<gene>
    <name evidence="1" type="ordered locus">Sama_2909</name>
</gene>
<accession>A1S9Q5</accession>
<dbReference type="DNASU" id="4605156"/>
<dbReference type="GO" id="GO:0016788">
    <property type="term" value="F:hydrolase activity, acting on ester bonds"/>
    <property type="evidence" value="ECO:0007669"/>
    <property type="project" value="InterPro"/>
</dbReference>
<evidence type="ECO:0008006" key="3">
    <source>
        <dbReference type="Google" id="ProtNLM"/>
    </source>
</evidence>
<dbReference type="SUPFAM" id="SSF48537">
    <property type="entry name" value="Phospholipase C/P1 nuclease"/>
    <property type="match status" value="1"/>
</dbReference>
<dbReference type="HOGENOM" id="CLU_762671_0_0_6"/>
<sequence length="363" mass="39698">MSQPTSSLVGKSRASIYRDLVLSAQGVRFGKTAGKDVDVIKYLFALLILLAFSAKGYHPKEAHEPLTTLAVDAMAQCGINLSESTRLQLMQGNLAMDEGAGKLPKELMNTSFAKAVFPMTKRIHNWHFYHPDKTADAQRLAGKTDMSMARLWQAAQAGLEQAPAEHKAYYLGAIIHLIQDVTVPAHAVPVYHGPKIIAWQREFAPLVNYLGFGFRGIFVIHDPVDDWPVNSTGAEQPIAAIPCPELHAASSNLSANFDALRTRVARQTLTALDNPIPGCAAPWRLFWREDLGHRYFAGYTQGIKPFGRANSLSGEGISIDGRPCEPDYQGFVETRHRAAIEATMAALQLSQLGVVSPVPTEAQ</sequence>
<dbReference type="AlphaFoldDB" id="A1S9Q5"/>
<evidence type="ECO:0000313" key="2">
    <source>
        <dbReference type="Proteomes" id="UP000009175"/>
    </source>
</evidence>
<dbReference type="EMBL" id="CP000507">
    <property type="protein sequence ID" value="ABM01112.1"/>
    <property type="molecule type" value="Genomic_DNA"/>
</dbReference>